<feature type="transmembrane region" description="Helical" evidence="1">
    <location>
        <begin position="35"/>
        <end position="58"/>
    </location>
</feature>
<dbReference type="AlphaFoldDB" id="A0A914LQ89"/>
<proteinExistence type="predicted"/>
<name>A0A914LQ89_MELIC</name>
<keyword evidence="1" id="KW-0472">Membrane</keyword>
<accession>A0A914LQ89</accession>
<reference evidence="3" key="1">
    <citation type="submission" date="2022-11" db="UniProtKB">
        <authorList>
            <consortium name="WormBaseParasite"/>
        </authorList>
    </citation>
    <scope>IDENTIFICATION</scope>
</reference>
<protein>
    <submittedName>
        <fullName evidence="3">Candidate secreted effector</fullName>
    </submittedName>
</protein>
<sequence length="68" mass="7481">MSKCTYALSLTTNEQTFPFEEGGGRVRKGEGGTMIEAICSFSCFFNLFLSGIFGRGWFSFLLVCTSSN</sequence>
<evidence type="ECO:0000313" key="3">
    <source>
        <dbReference type="WBParaSite" id="Minc3s00596g14852"/>
    </source>
</evidence>
<keyword evidence="1" id="KW-0812">Transmembrane</keyword>
<dbReference type="Proteomes" id="UP000887563">
    <property type="component" value="Unplaced"/>
</dbReference>
<dbReference type="WBParaSite" id="Minc3s00596g14852">
    <property type="protein sequence ID" value="Minc3s00596g14852"/>
    <property type="gene ID" value="Minc3s00596g14852"/>
</dbReference>
<evidence type="ECO:0000313" key="2">
    <source>
        <dbReference type="Proteomes" id="UP000887563"/>
    </source>
</evidence>
<keyword evidence="1" id="KW-1133">Transmembrane helix</keyword>
<evidence type="ECO:0000256" key="1">
    <source>
        <dbReference type="SAM" id="Phobius"/>
    </source>
</evidence>
<organism evidence="2 3">
    <name type="scientific">Meloidogyne incognita</name>
    <name type="common">Southern root-knot nematode worm</name>
    <name type="synonym">Oxyuris incognita</name>
    <dbReference type="NCBI Taxonomy" id="6306"/>
    <lineage>
        <taxon>Eukaryota</taxon>
        <taxon>Metazoa</taxon>
        <taxon>Ecdysozoa</taxon>
        <taxon>Nematoda</taxon>
        <taxon>Chromadorea</taxon>
        <taxon>Rhabditida</taxon>
        <taxon>Tylenchina</taxon>
        <taxon>Tylenchomorpha</taxon>
        <taxon>Tylenchoidea</taxon>
        <taxon>Meloidogynidae</taxon>
        <taxon>Meloidogyninae</taxon>
        <taxon>Meloidogyne</taxon>
        <taxon>Meloidogyne incognita group</taxon>
    </lineage>
</organism>
<keyword evidence="2" id="KW-1185">Reference proteome</keyword>